<protein>
    <submittedName>
        <fullName evidence="1">Uncharacterized protein</fullName>
    </submittedName>
</protein>
<dbReference type="Proteomes" id="UP000829196">
    <property type="component" value="Unassembled WGS sequence"/>
</dbReference>
<dbReference type="AlphaFoldDB" id="A0A8T3AVI7"/>
<dbReference type="EMBL" id="JAGYWB010000013">
    <property type="protein sequence ID" value="KAI0500493.1"/>
    <property type="molecule type" value="Genomic_DNA"/>
</dbReference>
<evidence type="ECO:0000313" key="2">
    <source>
        <dbReference type="Proteomes" id="UP000829196"/>
    </source>
</evidence>
<evidence type="ECO:0000313" key="1">
    <source>
        <dbReference type="EMBL" id="KAI0500493.1"/>
    </source>
</evidence>
<gene>
    <name evidence="1" type="ORF">KFK09_018706</name>
</gene>
<keyword evidence="2" id="KW-1185">Reference proteome</keyword>
<comment type="caution">
    <text evidence="1">The sequence shown here is derived from an EMBL/GenBank/DDBJ whole genome shotgun (WGS) entry which is preliminary data.</text>
</comment>
<organism evidence="1 2">
    <name type="scientific">Dendrobium nobile</name>
    <name type="common">Orchid</name>
    <dbReference type="NCBI Taxonomy" id="94219"/>
    <lineage>
        <taxon>Eukaryota</taxon>
        <taxon>Viridiplantae</taxon>
        <taxon>Streptophyta</taxon>
        <taxon>Embryophyta</taxon>
        <taxon>Tracheophyta</taxon>
        <taxon>Spermatophyta</taxon>
        <taxon>Magnoliopsida</taxon>
        <taxon>Liliopsida</taxon>
        <taxon>Asparagales</taxon>
        <taxon>Orchidaceae</taxon>
        <taxon>Epidendroideae</taxon>
        <taxon>Malaxideae</taxon>
        <taxon>Dendrobiinae</taxon>
        <taxon>Dendrobium</taxon>
    </lineage>
</organism>
<accession>A0A8T3AVI7</accession>
<reference evidence="1" key="1">
    <citation type="journal article" date="2022" name="Front. Genet.">
        <title>Chromosome-Scale Assembly of the Dendrobium nobile Genome Provides Insights Into the Molecular Mechanism of the Biosynthesis of the Medicinal Active Ingredient of Dendrobium.</title>
        <authorList>
            <person name="Xu Q."/>
            <person name="Niu S.-C."/>
            <person name="Li K.-L."/>
            <person name="Zheng P.-J."/>
            <person name="Zhang X.-J."/>
            <person name="Jia Y."/>
            <person name="Liu Y."/>
            <person name="Niu Y.-X."/>
            <person name="Yu L.-H."/>
            <person name="Chen D.-F."/>
            <person name="Zhang G.-Q."/>
        </authorList>
    </citation>
    <scope>NUCLEOTIDE SEQUENCE</scope>
    <source>
        <tissue evidence="1">Leaf</tissue>
    </source>
</reference>
<name>A0A8T3AVI7_DENNO</name>
<proteinExistence type="predicted"/>
<sequence length="111" mass="12624">MLSSIPAVSAAETFTQILQPELLQNAVQDCRLSSATIAEMDRWDYESCLVVLRHGIYDACQQNVASDGEIDEDIIGRIQVRPMFHGLVWKNLTEYYKFIMLLQNTGKVMLL</sequence>